<keyword evidence="3" id="KW-1185">Reference proteome</keyword>
<organism evidence="2 3">
    <name type="scientific">Zophobihabitans entericus</name>
    <dbReference type="NCBI Taxonomy" id="1635327"/>
    <lineage>
        <taxon>Bacteria</taxon>
        <taxon>Pseudomonadati</taxon>
        <taxon>Pseudomonadota</taxon>
        <taxon>Gammaproteobacteria</taxon>
        <taxon>Orbales</taxon>
        <taxon>Orbaceae</taxon>
        <taxon>Zophobihabitans</taxon>
    </lineage>
</organism>
<evidence type="ECO:0000313" key="3">
    <source>
        <dbReference type="Proteomes" id="UP000501168"/>
    </source>
</evidence>
<dbReference type="InterPro" id="IPR007047">
    <property type="entry name" value="Flp_Fap"/>
</dbReference>
<dbReference type="InParanoid" id="A0A6G9IDV3"/>
<keyword evidence="1" id="KW-0812">Transmembrane</keyword>
<sequence>MLKLGSFFKREEGVTAIEYAIVVAGVAAVVLIVFASDGPVATALTEVFETLGTTLKGMVSSS</sequence>
<gene>
    <name evidence="2" type="ORF">IPMB12_06190</name>
</gene>
<dbReference type="EMBL" id="CP050253">
    <property type="protein sequence ID" value="QIQ22416.1"/>
    <property type="molecule type" value="Genomic_DNA"/>
</dbReference>
<keyword evidence="1" id="KW-1133">Transmembrane helix</keyword>
<dbReference type="KEGG" id="orb:IPMB12_06190"/>
<protein>
    <submittedName>
        <fullName evidence="2">Flp family type IVb pilin</fullName>
    </submittedName>
</protein>
<dbReference type="AlphaFoldDB" id="A0A6G9IDV3"/>
<name>A0A6G9IDV3_9GAMM</name>
<dbReference type="Pfam" id="PF04964">
    <property type="entry name" value="Flp_Fap"/>
    <property type="match status" value="1"/>
</dbReference>
<evidence type="ECO:0000313" key="2">
    <source>
        <dbReference type="EMBL" id="QIQ22416.1"/>
    </source>
</evidence>
<accession>A0A6G9IDV3</accession>
<dbReference type="Proteomes" id="UP000501168">
    <property type="component" value="Chromosome"/>
</dbReference>
<keyword evidence="1" id="KW-0472">Membrane</keyword>
<evidence type="ECO:0000256" key="1">
    <source>
        <dbReference type="SAM" id="Phobius"/>
    </source>
</evidence>
<reference evidence="2 3" key="1">
    <citation type="submission" date="2020-03" db="EMBL/GenBank/DDBJ databases">
        <title>Complete genome sequence of Orbus sp. IPMB12 (BCRC 80908).</title>
        <authorList>
            <person name="Lo W.-S."/>
            <person name="Chang T.-H."/>
            <person name="Kuo C.-H."/>
        </authorList>
    </citation>
    <scope>NUCLEOTIDE SEQUENCE [LARGE SCALE GENOMIC DNA]</scope>
    <source>
        <strain evidence="2 3">IPMB12</strain>
    </source>
</reference>
<feature type="transmembrane region" description="Helical" evidence="1">
    <location>
        <begin position="16"/>
        <end position="35"/>
    </location>
</feature>
<proteinExistence type="predicted"/>